<dbReference type="Pfam" id="PF14054">
    <property type="entry name" value="DUF4249"/>
    <property type="match status" value="1"/>
</dbReference>
<evidence type="ECO:0000313" key="2">
    <source>
        <dbReference type="EMBL" id="OXA91410.1"/>
    </source>
</evidence>
<evidence type="ECO:0000313" key="1">
    <source>
        <dbReference type="EMBL" id="KFF15468.1"/>
    </source>
</evidence>
<dbReference type="Proteomes" id="UP000198424">
    <property type="component" value="Unassembled WGS sequence"/>
</dbReference>
<sequence>MELRTQHIRCLYKTLFFILLCFTISSCTEQYAFKTSTYENILVVQANITNEYKKQEIKISRSYRFEESGPTIEEGATVYVTDNDNNTYSFSLEKISGLYVSNNEFQAIPGKTYQLNITTKEGKSYSSSVQSLTPVSEIQVEPKIETIKGEKGVQIVVSSYDPDAKSKFYRYEYDETYKIIAPDWKPEKLILAPFTTNGYPDFLVVPREGESRICYTTKKSDNLILMNTVGLSEDRINLPIRFIDIKNPILNERYSIIVRQYVQNLESYTYYKTLKSLSTSESIFSQVQPGFNYGNLKSNDDPSEKIIGFFEVSSISSKRIFFNFRDIFIDDPYPPYYTKCETVIYTNCWKERGCGGNKILSIVNGPGMEVLYYGTDKDMFVFITSGCTDCTKISSNIKPLFWID</sequence>
<evidence type="ECO:0000313" key="3">
    <source>
        <dbReference type="Proteomes" id="UP000028712"/>
    </source>
</evidence>
<dbReference type="EMBL" id="MUGY01000025">
    <property type="protein sequence ID" value="OXA91410.1"/>
    <property type="molecule type" value="Genomic_DNA"/>
</dbReference>
<dbReference type="OrthoDB" id="1062680at2"/>
<reference evidence="1 3" key="1">
    <citation type="submission" date="2014-07" db="EMBL/GenBank/DDBJ databases">
        <title>Genome of Flavobacterium hydatis DSM 2063.</title>
        <authorList>
            <person name="Pipes S.E."/>
            <person name="Stropko S.J."/>
            <person name="Newman J.D."/>
        </authorList>
    </citation>
    <scope>NUCLEOTIDE SEQUENCE [LARGE SCALE GENOMIC DNA]</scope>
    <source>
        <strain evidence="1 3">DSM 2063</strain>
    </source>
</reference>
<keyword evidence="4" id="KW-1185">Reference proteome</keyword>
<organism evidence="1 3">
    <name type="scientific">Flavobacterium hydatis</name>
    <name type="common">Cytophaga aquatilis</name>
    <dbReference type="NCBI Taxonomy" id="991"/>
    <lineage>
        <taxon>Bacteria</taxon>
        <taxon>Pseudomonadati</taxon>
        <taxon>Bacteroidota</taxon>
        <taxon>Flavobacteriia</taxon>
        <taxon>Flavobacteriales</taxon>
        <taxon>Flavobacteriaceae</taxon>
        <taxon>Flavobacterium</taxon>
    </lineage>
</organism>
<dbReference type="RefSeq" id="WP_035623410.1">
    <property type="nucleotide sequence ID" value="NZ_JPRM01000021.1"/>
</dbReference>
<dbReference type="PROSITE" id="PS51257">
    <property type="entry name" value="PROKAR_LIPOPROTEIN"/>
    <property type="match status" value="1"/>
</dbReference>
<dbReference type="InterPro" id="IPR025345">
    <property type="entry name" value="DUF4249"/>
</dbReference>
<dbReference type="AlphaFoldDB" id="A0A086AFK4"/>
<evidence type="ECO:0008006" key="5">
    <source>
        <dbReference type="Google" id="ProtNLM"/>
    </source>
</evidence>
<proteinExistence type="predicted"/>
<dbReference type="Proteomes" id="UP000028712">
    <property type="component" value="Unassembled WGS sequence"/>
</dbReference>
<dbReference type="eggNOG" id="ENOG502Z8B7">
    <property type="taxonomic scope" value="Bacteria"/>
</dbReference>
<protein>
    <recommendedName>
        <fullName evidence="5">DUF4249 domain-containing protein</fullName>
    </recommendedName>
</protein>
<name>A0A086AFK4_FLAHY</name>
<reference evidence="2 4" key="2">
    <citation type="submission" date="2016-11" db="EMBL/GenBank/DDBJ databases">
        <title>Whole genomes of Flavobacteriaceae.</title>
        <authorList>
            <person name="Stine C."/>
            <person name="Li C."/>
            <person name="Tadesse D."/>
        </authorList>
    </citation>
    <scope>NUCLEOTIDE SEQUENCE [LARGE SCALE GENOMIC DNA]</scope>
    <source>
        <strain evidence="2 4">ATCC 29551</strain>
    </source>
</reference>
<comment type="caution">
    <text evidence="1">The sequence shown here is derived from an EMBL/GenBank/DDBJ whole genome shotgun (WGS) entry which is preliminary data.</text>
</comment>
<dbReference type="EMBL" id="JPRM01000021">
    <property type="protein sequence ID" value="KFF15468.1"/>
    <property type="molecule type" value="Genomic_DNA"/>
</dbReference>
<accession>A0A086AFK4</accession>
<gene>
    <name evidence="2" type="ORF">B0A62_17180</name>
    <name evidence="1" type="ORF">IW20_14315</name>
</gene>
<evidence type="ECO:0000313" key="4">
    <source>
        <dbReference type="Proteomes" id="UP000198424"/>
    </source>
</evidence>
<dbReference type="STRING" id="991.IW20_14315"/>